<feature type="domain" description="Lsr2 dimerization" evidence="3">
    <location>
        <begin position="1"/>
        <end position="57"/>
    </location>
</feature>
<gene>
    <name evidence="5" type="ORF">SAMN04489742_4801</name>
</gene>
<keyword evidence="1" id="KW-0238">DNA-binding</keyword>
<feature type="compositionally biased region" description="Basic and acidic residues" evidence="2">
    <location>
        <begin position="75"/>
        <end position="87"/>
    </location>
</feature>
<dbReference type="Proteomes" id="UP000181917">
    <property type="component" value="Unassembled WGS sequence"/>
</dbReference>
<dbReference type="InterPro" id="IPR024412">
    <property type="entry name" value="Lsr2_dim_dom"/>
</dbReference>
<evidence type="ECO:0000259" key="4">
    <source>
        <dbReference type="Pfam" id="PF23359"/>
    </source>
</evidence>
<evidence type="ECO:0000256" key="2">
    <source>
        <dbReference type="SAM" id="MobiDB-lite"/>
    </source>
</evidence>
<dbReference type="InterPro" id="IPR042261">
    <property type="entry name" value="Lsr2-like_dimerization"/>
</dbReference>
<dbReference type="InterPro" id="IPR055370">
    <property type="entry name" value="Lsr2_DNA-bd"/>
</dbReference>
<dbReference type="EMBL" id="FNKH01000003">
    <property type="protein sequence ID" value="SDR30437.1"/>
    <property type="molecule type" value="Genomic_DNA"/>
</dbReference>
<organism evidence="5 6">
    <name type="scientific">Crystallibacter crystallopoietes</name>
    <dbReference type="NCBI Taxonomy" id="37928"/>
    <lineage>
        <taxon>Bacteria</taxon>
        <taxon>Bacillati</taxon>
        <taxon>Actinomycetota</taxon>
        <taxon>Actinomycetes</taxon>
        <taxon>Micrococcales</taxon>
        <taxon>Micrococcaceae</taxon>
        <taxon>Crystallibacter</taxon>
    </lineage>
</organism>
<proteinExistence type="predicted"/>
<dbReference type="Pfam" id="PF11774">
    <property type="entry name" value="Lsr2"/>
    <property type="match status" value="1"/>
</dbReference>
<dbReference type="InterPro" id="IPR036625">
    <property type="entry name" value="E3-bd_dom_sf"/>
</dbReference>
<reference evidence="5 6" key="1">
    <citation type="submission" date="2016-10" db="EMBL/GenBank/DDBJ databases">
        <authorList>
            <person name="de Groot N.N."/>
        </authorList>
    </citation>
    <scope>NUCLEOTIDE SEQUENCE [LARGE SCALE GENOMIC DNA]</scope>
    <source>
        <strain evidence="5 6">DSM 20117</strain>
    </source>
</reference>
<evidence type="ECO:0000259" key="3">
    <source>
        <dbReference type="Pfam" id="PF11774"/>
    </source>
</evidence>
<dbReference type="STRING" id="37928.SAMN04489742_4801"/>
<dbReference type="Gene3D" id="4.10.320.10">
    <property type="entry name" value="E3-binding domain"/>
    <property type="match status" value="1"/>
</dbReference>
<dbReference type="RefSeq" id="WP_074703574.1">
    <property type="nucleotide sequence ID" value="NZ_CP018865.1"/>
</dbReference>
<dbReference type="OrthoDB" id="4113332at2"/>
<evidence type="ECO:0000313" key="5">
    <source>
        <dbReference type="EMBL" id="SDR30437.1"/>
    </source>
</evidence>
<keyword evidence="6" id="KW-1185">Reference proteome</keyword>
<protein>
    <submittedName>
        <fullName evidence="5">Lsr2 protein</fullName>
    </submittedName>
</protein>
<dbReference type="GO" id="GO:0016746">
    <property type="term" value="F:acyltransferase activity"/>
    <property type="evidence" value="ECO:0007669"/>
    <property type="project" value="InterPro"/>
</dbReference>
<dbReference type="Gene3D" id="3.30.60.230">
    <property type="entry name" value="Lsr2, dimerization domain"/>
    <property type="match status" value="1"/>
</dbReference>
<dbReference type="KEGG" id="acry:AC20117_22270"/>
<dbReference type="Pfam" id="PF23359">
    <property type="entry name" value="Lsr2_DNA-bd"/>
    <property type="match status" value="1"/>
</dbReference>
<evidence type="ECO:0000313" key="6">
    <source>
        <dbReference type="Proteomes" id="UP000181917"/>
    </source>
</evidence>
<feature type="compositionally biased region" description="Low complexity" evidence="2">
    <location>
        <begin position="57"/>
        <end position="73"/>
    </location>
</feature>
<feature type="domain" description="Lsr2 DNA-binding" evidence="4">
    <location>
        <begin position="75"/>
        <end position="110"/>
    </location>
</feature>
<feature type="region of interest" description="Disordered" evidence="2">
    <location>
        <begin position="57"/>
        <end position="93"/>
    </location>
</feature>
<dbReference type="GO" id="GO:0003677">
    <property type="term" value="F:DNA binding"/>
    <property type="evidence" value="ECO:0007669"/>
    <property type="project" value="UniProtKB-KW"/>
</dbReference>
<sequence length="112" mass="11910">MAQQIKIVLVSDLDGGPADETVQFGLNGINYEIDLSTDEAAAVRNVLHQYISAGRKATAAASRQRTSRSAPAANGRDEARKIREGAKGKGFQVPGRGRISAEIVDAYQRAVA</sequence>
<evidence type="ECO:0000256" key="1">
    <source>
        <dbReference type="ARBA" id="ARBA00023125"/>
    </source>
</evidence>
<accession>A0A1H1HY98</accession>
<name>A0A1H1HY98_9MICC</name>
<dbReference type="AlphaFoldDB" id="A0A1H1HY98"/>